<dbReference type="EMBL" id="JALLAZ020000104">
    <property type="protein sequence ID" value="KAL3803911.1"/>
    <property type="molecule type" value="Genomic_DNA"/>
</dbReference>
<keyword evidence="3" id="KW-1185">Reference proteome</keyword>
<feature type="region of interest" description="Disordered" evidence="1">
    <location>
        <begin position="156"/>
        <end position="196"/>
    </location>
</feature>
<feature type="compositionally biased region" description="Polar residues" evidence="1">
    <location>
        <begin position="158"/>
        <end position="171"/>
    </location>
</feature>
<evidence type="ECO:0000313" key="3">
    <source>
        <dbReference type="Proteomes" id="UP001530315"/>
    </source>
</evidence>
<reference evidence="2 3" key="1">
    <citation type="submission" date="2024-10" db="EMBL/GenBank/DDBJ databases">
        <title>Updated reference genomes for cyclostephanoid diatoms.</title>
        <authorList>
            <person name="Roberts W.R."/>
            <person name="Alverson A.J."/>
        </authorList>
    </citation>
    <scope>NUCLEOTIDE SEQUENCE [LARGE SCALE GENOMIC DNA]</scope>
    <source>
        <strain evidence="2 3">AJA276-08</strain>
    </source>
</reference>
<evidence type="ECO:0000256" key="1">
    <source>
        <dbReference type="SAM" id="MobiDB-lite"/>
    </source>
</evidence>
<proteinExistence type="predicted"/>
<name>A0ABD3QVY1_9STRA</name>
<dbReference type="AlphaFoldDB" id="A0ABD3QVY1"/>
<dbReference type="Proteomes" id="UP001530315">
    <property type="component" value="Unassembled WGS sequence"/>
</dbReference>
<feature type="compositionally biased region" description="Low complexity" evidence="1">
    <location>
        <begin position="179"/>
        <end position="189"/>
    </location>
</feature>
<sequence>MINPTISPLGISPHAIFSSSLPSQPNRQRQRTMHLHLVRRMYNDQQPLSASIPLPKSHIHRTHSELQLAEDVQRAEKVDVRMCVRLIVGMQSQCITSGYVHPLTEQSMRDILRTKAADEHELEGKLREHHRAAAELLEDDDGWEVSYYDNGKAAEDVSGQSCRPMGTSSRAPISVKTPSNGSVISNSSSEEYPEDDDFVFSLEL</sequence>
<gene>
    <name evidence="2" type="ORF">ACHAW5_010681</name>
</gene>
<protein>
    <submittedName>
        <fullName evidence="2">Uncharacterized protein</fullName>
    </submittedName>
</protein>
<accession>A0ABD3QVY1</accession>
<evidence type="ECO:0000313" key="2">
    <source>
        <dbReference type="EMBL" id="KAL3803911.1"/>
    </source>
</evidence>
<comment type="caution">
    <text evidence="2">The sequence shown here is derived from an EMBL/GenBank/DDBJ whole genome shotgun (WGS) entry which is preliminary data.</text>
</comment>
<organism evidence="2 3">
    <name type="scientific">Stephanodiscus triporus</name>
    <dbReference type="NCBI Taxonomy" id="2934178"/>
    <lineage>
        <taxon>Eukaryota</taxon>
        <taxon>Sar</taxon>
        <taxon>Stramenopiles</taxon>
        <taxon>Ochrophyta</taxon>
        <taxon>Bacillariophyta</taxon>
        <taxon>Coscinodiscophyceae</taxon>
        <taxon>Thalassiosirophycidae</taxon>
        <taxon>Stephanodiscales</taxon>
        <taxon>Stephanodiscaceae</taxon>
        <taxon>Stephanodiscus</taxon>
    </lineage>
</organism>